<dbReference type="OMA" id="LKWSDQA"/>
<sequence length="326" mass="35519">MLRRASRPLSRAASRRRLYATAPPLPEWETLGFNATPTARMIRYNWSAERGWDAGESSPEFTVTIHGLSNVLHYGQGLFEGLKAFHCKDGLVRVFNSHANAARLQSGAERLAMPVVPPELFDEAVDRCIRDNVEYVPPYGYGGAMYLRPFLFGHGEKLGLGAAPHYSFCVIASPVGAYYKGGLEPIDALVVEGFDRAAPRGVGNIKAAGNYAPDVLPSILAKEKGYPVCLYLDAATQTYEFSTSNFIGVTAEGTVVTPTSPSILPSCTKGVVLETARRLGMRVEERPVSFDEASTRSPRSTTRSRRRVVAERPHDPPCRDAEAAAA</sequence>
<dbReference type="RefSeq" id="XP_005784763.1">
    <property type="nucleotide sequence ID" value="XM_005784706.1"/>
</dbReference>
<dbReference type="PANTHER" id="PTHR42825">
    <property type="entry name" value="AMINO ACID AMINOTRANSFERASE"/>
    <property type="match status" value="1"/>
</dbReference>
<comment type="similarity">
    <text evidence="2">Belongs to the class-IV pyridoxal-phosphate-dependent aminotransferase family.</text>
</comment>
<evidence type="ECO:0000313" key="9">
    <source>
        <dbReference type="Proteomes" id="UP000013827"/>
    </source>
</evidence>
<dbReference type="SUPFAM" id="SSF56752">
    <property type="entry name" value="D-aminoacid aminotransferase-like PLP-dependent enzymes"/>
    <property type="match status" value="1"/>
</dbReference>
<evidence type="ECO:0008006" key="10">
    <source>
        <dbReference type="Google" id="ProtNLM"/>
    </source>
</evidence>
<dbReference type="STRING" id="2903.R1FG97"/>
<dbReference type="InterPro" id="IPR005786">
    <property type="entry name" value="B_amino_transII"/>
</dbReference>
<evidence type="ECO:0000256" key="3">
    <source>
        <dbReference type="ARBA" id="ARBA00022576"/>
    </source>
</evidence>
<proteinExistence type="inferred from homology"/>
<dbReference type="Proteomes" id="UP000013827">
    <property type="component" value="Unassembled WGS sequence"/>
</dbReference>
<dbReference type="NCBIfam" id="TIGR01123">
    <property type="entry name" value="ilvE_II"/>
    <property type="match status" value="1"/>
</dbReference>
<reference evidence="9" key="1">
    <citation type="journal article" date="2013" name="Nature">
        <title>Pan genome of the phytoplankton Emiliania underpins its global distribution.</title>
        <authorList>
            <person name="Read B.A."/>
            <person name="Kegel J."/>
            <person name="Klute M.J."/>
            <person name="Kuo A."/>
            <person name="Lefebvre S.C."/>
            <person name="Maumus F."/>
            <person name="Mayer C."/>
            <person name="Miller J."/>
            <person name="Monier A."/>
            <person name="Salamov A."/>
            <person name="Young J."/>
            <person name="Aguilar M."/>
            <person name="Claverie J.M."/>
            <person name="Frickenhaus S."/>
            <person name="Gonzalez K."/>
            <person name="Herman E.K."/>
            <person name="Lin Y.C."/>
            <person name="Napier J."/>
            <person name="Ogata H."/>
            <person name="Sarno A.F."/>
            <person name="Shmutz J."/>
            <person name="Schroeder D."/>
            <person name="de Vargas C."/>
            <person name="Verret F."/>
            <person name="von Dassow P."/>
            <person name="Valentin K."/>
            <person name="Van de Peer Y."/>
            <person name="Wheeler G."/>
            <person name="Dacks J.B."/>
            <person name="Delwiche C.F."/>
            <person name="Dyhrman S.T."/>
            <person name="Glockner G."/>
            <person name="John U."/>
            <person name="Richards T."/>
            <person name="Worden A.Z."/>
            <person name="Zhang X."/>
            <person name="Grigoriev I.V."/>
            <person name="Allen A.E."/>
            <person name="Bidle K."/>
            <person name="Borodovsky M."/>
            <person name="Bowler C."/>
            <person name="Brownlee C."/>
            <person name="Cock J.M."/>
            <person name="Elias M."/>
            <person name="Gladyshev V.N."/>
            <person name="Groth M."/>
            <person name="Guda C."/>
            <person name="Hadaegh A."/>
            <person name="Iglesias-Rodriguez M.D."/>
            <person name="Jenkins J."/>
            <person name="Jones B.M."/>
            <person name="Lawson T."/>
            <person name="Leese F."/>
            <person name="Lindquist E."/>
            <person name="Lobanov A."/>
            <person name="Lomsadze A."/>
            <person name="Malik S.B."/>
            <person name="Marsh M.E."/>
            <person name="Mackinder L."/>
            <person name="Mock T."/>
            <person name="Mueller-Roeber B."/>
            <person name="Pagarete A."/>
            <person name="Parker M."/>
            <person name="Probert I."/>
            <person name="Quesneville H."/>
            <person name="Raines C."/>
            <person name="Rensing S.A."/>
            <person name="Riano-Pachon D.M."/>
            <person name="Richier S."/>
            <person name="Rokitta S."/>
            <person name="Shiraiwa Y."/>
            <person name="Soanes D.M."/>
            <person name="van der Giezen M."/>
            <person name="Wahlund T.M."/>
            <person name="Williams B."/>
            <person name="Wilson W."/>
            <person name="Wolfe G."/>
            <person name="Wurch L.L."/>
        </authorList>
    </citation>
    <scope>NUCLEOTIDE SEQUENCE</scope>
</reference>
<evidence type="ECO:0000256" key="5">
    <source>
        <dbReference type="ARBA" id="ARBA00022898"/>
    </source>
</evidence>
<dbReference type="InterPro" id="IPR043131">
    <property type="entry name" value="BCAT-like_N"/>
</dbReference>
<evidence type="ECO:0000256" key="6">
    <source>
        <dbReference type="PIRSR" id="PIRSR006468-1"/>
    </source>
</evidence>
<dbReference type="Pfam" id="PF01063">
    <property type="entry name" value="Aminotran_4"/>
    <property type="match status" value="1"/>
</dbReference>
<evidence type="ECO:0000256" key="2">
    <source>
        <dbReference type="ARBA" id="ARBA00009320"/>
    </source>
</evidence>
<dbReference type="InterPro" id="IPR001544">
    <property type="entry name" value="Aminotrans_IV"/>
</dbReference>
<keyword evidence="9" id="KW-1185">Reference proteome</keyword>
<comment type="cofactor">
    <cofactor evidence="1">
        <name>pyridoxal 5'-phosphate</name>
        <dbReference type="ChEBI" id="CHEBI:597326"/>
    </cofactor>
</comment>
<dbReference type="InterPro" id="IPR036038">
    <property type="entry name" value="Aminotransferase-like"/>
</dbReference>
<dbReference type="PANTHER" id="PTHR42825:SF2">
    <property type="entry name" value="BRANCHED-CHAIN-AMINO-ACID AMINOTRANSFERASE 3, CHLOROPLASTIC-RELATED"/>
    <property type="match status" value="1"/>
</dbReference>
<keyword evidence="5" id="KW-0663">Pyridoxal phosphate</keyword>
<keyword evidence="3" id="KW-0032">Aminotransferase</keyword>
<dbReference type="KEGG" id="ehx:EMIHUDRAFT_364663"/>
<accession>A0A0D3K999</accession>
<dbReference type="PIRSF" id="PIRSF006468">
    <property type="entry name" value="BCAT1"/>
    <property type="match status" value="1"/>
</dbReference>
<dbReference type="GO" id="GO:0004084">
    <property type="term" value="F:branched-chain-amino-acid transaminase activity"/>
    <property type="evidence" value="ECO:0007669"/>
    <property type="project" value="InterPro"/>
</dbReference>
<protein>
    <recommendedName>
        <fullName evidence="10">Branched-chain amino acid aminotransferase</fullName>
    </recommendedName>
</protein>
<feature type="compositionally biased region" description="Basic and acidic residues" evidence="7">
    <location>
        <begin position="308"/>
        <end position="326"/>
    </location>
</feature>
<dbReference type="GeneID" id="17277607"/>
<dbReference type="EnsemblProtists" id="EOD32334">
    <property type="protein sequence ID" value="EOD32334"/>
    <property type="gene ID" value="EMIHUDRAFT_364663"/>
</dbReference>
<dbReference type="Gene3D" id="3.20.10.10">
    <property type="entry name" value="D-amino Acid Aminotransferase, subunit A, domain 2"/>
    <property type="match status" value="1"/>
</dbReference>
<organism evidence="8 9">
    <name type="scientific">Emiliania huxleyi (strain CCMP1516)</name>
    <dbReference type="NCBI Taxonomy" id="280463"/>
    <lineage>
        <taxon>Eukaryota</taxon>
        <taxon>Haptista</taxon>
        <taxon>Haptophyta</taxon>
        <taxon>Prymnesiophyceae</taxon>
        <taxon>Isochrysidales</taxon>
        <taxon>Noelaerhabdaceae</taxon>
        <taxon>Emiliania</taxon>
    </lineage>
</organism>
<reference evidence="8" key="2">
    <citation type="submission" date="2024-10" db="UniProtKB">
        <authorList>
            <consortium name="EnsemblProtists"/>
        </authorList>
    </citation>
    <scope>IDENTIFICATION</scope>
</reference>
<keyword evidence="4" id="KW-0808">Transferase</keyword>
<feature type="region of interest" description="Disordered" evidence="7">
    <location>
        <begin position="287"/>
        <end position="326"/>
    </location>
</feature>
<evidence type="ECO:0000313" key="8">
    <source>
        <dbReference type="EnsemblProtists" id="EOD32334"/>
    </source>
</evidence>
<dbReference type="HOGENOM" id="CLU_031922_1_0_1"/>
<evidence type="ECO:0000256" key="4">
    <source>
        <dbReference type="ARBA" id="ARBA00022679"/>
    </source>
</evidence>
<dbReference type="Gene3D" id="3.30.470.10">
    <property type="match status" value="1"/>
</dbReference>
<feature type="modified residue" description="N6-(pyridoxal phosphate)lysine" evidence="6">
    <location>
        <position position="206"/>
    </location>
</feature>
<dbReference type="eggNOG" id="KOG0975">
    <property type="taxonomic scope" value="Eukaryota"/>
</dbReference>
<dbReference type="GO" id="GO:0009081">
    <property type="term" value="P:branched-chain amino acid metabolic process"/>
    <property type="evidence" value="ECO:0007669"/>
    <property type="project" value="InterPro"/>
</dbReference>
<name>A0A0D3K999_EMIH1</name>
<evidence type="ECO:0000256" key="7">
    <source>
        <dbReference type="SAM" id="MobiDB-lite"/>
    </source>
</evidence>
<dbReference type="AlphaFoldDB" id="A0A0D3K999"/>
<evidence type="ECO:0000256" key="1">
    <source>
        <dbReference type="ARBA" id="ARBA00001933"/>
    </source>
</evidence>
<dbReference type="PaxDb" id="2903-EOD32334"/>
<dbReference type="InterPro" id="IPR043132">
    <property type="entry name" value="BCAT-like_C"/>
</dbReference>